<dbReference type="Pfam" id="PF17128">
    <property type="entry name" value="DUF5107"/>
    <property type="match status" value="1"/>
</dbReference>
<dbReference type="EMBL" id="MSZX01000001">
    <property type="protein sequence ID" value="OPA80810.1"/>
    <property type="molecule type" value="Genomic_DNA"/>
</dbReference>
<sequence length="977" mass="113353">MATIQARTAHASTTQIQIPTYDVLDHDVNPIFDKHLNPYPYTMQNYRASEQVMKTYDAVILENEYLQLTFLPTLGGRLYRALDKRTQQEFLYTNKVIKPRMIGTRGAWFSGGMEFNFPISHSPTTMDRVNCTTLDHPDGSASVIFGNIEQLSMMNWKVEIKLYPGKAYMEQRVHLTNPTPKENRFYFWTNTAVAYNESVELIYPFDWCLNHLDAKYLKWPFYQTYDCRKASEIPFAYETFGKLMNHNFFGIYNHDERFGVVHYADRKKVKGAKFFSWGNDANAKAWNQSLTDDASEYIEIQSGPFESQMVYKFLRPHQTLSWREYWYPVSNMNGFQYAEKEVAVQYEITSNSIVFTLAATERFDHSCIQFQLRGQEQQVELTLTPDRNERVTFMLDAPIADDRFTLEIRCGSRTILRMGEREEFVHEYPDTAIFEDSRSVMGEEDQEKLYKMAELKESLGLYGEAIERYERNLAQQPDCTLTLNRLGQLYLARQQPELAVPCLTKVLRYDNRNSKARFHLAMAEKMIGNYSKARRLLQDIAGDAEYYQASVIELSKLNIMFGYWREVQGNADELLRAGDTYSRTLLAISYKYDGCMEEAEALLRDAVGSNGNQVPLLTVHEHILVARYLLGKSEASKESLIQYTQGDERVLLPIALDYQEMGLHQDAEEIVSLIEAPTMKTKIAFAGLQRASDEAERTVLLQQILSESLDYVFLNEPQLIAWTERFKGTDASGKLNYLLGNYYYAVGRFEDARTAFETAYDKGLRYTVLLRNLGYKIYYQQDCNLVRSEQLLVEDIQINGGNNVDSLLTLNQIYAVWGENERRKQIIERMKQVDNHSLVLIAQVDAYKAMGEETKAWEILNTAEFENWEGKELSGPCYRDFVIHMAMKHVAEDQLTEAKQWIDLVDQYPRQLNYGDSLRTPLSEMKYYKAIIYRKLGDDQTAKALFKQGYLEASQAEIFANERSHIYSMLCLQELQK</sequence>
<dbReference type="STRING" id="1324314.BVG16_00175"/>
<reference evidence="2 3" key="1">
    <citation type="submission" date="2017-01" db="EMBL/GenBank/DDBJ databases">
        <title>Genome analysis of Paenibacillus selenitrireducens ES3-24.</title>
        <authorList>
            <person name="Xu D."/>
            <person name="Yao R."/>
            <person name="Zheng S."/>
        </authorList>
    </citation>
    <scope>NUCLEOTIDE SEQUENCE [LARGE SCALE GENOMIC DNA]</scope>
    <source>
        <strain evidence="2 3">ES3-24</strain>
    </source>
</reference>
<dbReference type="RefSeq" id="WP_078496468.1">
    <property type="nucleotide sequence ID" value="NZ_MSZX01000001.1"/>
</dbReference>
<dbReference type="InterPro" id="IPR019734">
    <property type="entry name" value="TPR_rpt"/>
</dbReference>
<evidence type="ECO:0000259" key="1">
    <source>
        <dbReference type="Pfam" id="PF17128"/>
    </source>
</evidence>
<name>A0A1T2XLP7_9BACL</name>
<dbReference type="InterPro" id="IPR033396">
    <property type="entry name" value="DUF5107"/>
</dbReference>
<feature type="domain" description="DUF5107" evidence="1">
    <location>
        <begin position="39"/>
        <end position="329"/>
    </location>
</feature>
<dbReference type="Pfam" id="PF13432">
    <property type="entry name" value="TPR_16"/>
    <property type="match status" value="2"/>
</dbReference>
<dbReference type="InterPro" id="IPR011990">
    <property type="entry name" value="TPR-like_helical_dom_sf"/>
</dbReference>
<dbReference type="Gene3D" id="1.25.40.10">
    <property type="entry name" value="Tetratricopeptide repeat domain"/>
    <property type="match status" value="2"/>
</dbReference>
<protein>
    <recommendedName>
        <fullName evidence="1">DUF5107 domain-containing protein</fullName>
    </recommendedName>
</protein>
<dbReference type="SUPFAM" id="SSF48452">
    <property type="entry name" value="TPR-like"/>
    <property type="match status" value="1"/>
</dbReference>
<proteinExistence type="predicted"/>
<comment type="caution">
    <text evidence="2">The sequence shown here is derived from an EMBL/GenBank/DDBJ whole genome shotgun (WGS) entry which is preliminary data.</text>
</comment>
<keyword evidence="3" id="KW-1185">Reference proteome</keyword>
<dbReference type="AlphaFoldDB" id="A0A1T2XLP7"/>
<evidence type="ECO:0000313" key="2">
    <source>
        <dbReference type="EMBL" id="OPA80810.1"/>
    </source>
</evidence>
<dbReference type="OrthoDB" id="174931at2"/>
<accession>A0A1T2XLP7</accession>
<organism evidence="2 3">
    <name type="scientific">Paenibacillus selenitireducens</name>
    <dbReference type="NCBI Taxonomy" id="1324314"/>
    <lineage>
        <taxon>Bacteria</taxon>
        <taxon>Bacillati</taxon>
        <taxon>Bacillota</taxon>
        <taxon>Bacilli</taxon>
        <taxon>Bacillales</taxon>
        <taxon>Paenibacillaceae</taxon>
        <taxon>Paenibacillus</taxon>
    </lineage>
</organism>
<gene>
    <name evidence="2" type="ORF">BVG16_00175</name>
</gene>
<dbReference type="SMART" id="SM00028">
    <property type="entry name" value="TPR"/>
    <property type="match status" value="5"/>
</dbReference>
<evidence type="ECO:0000313" key="3">
    <source>
        <dbReference type="Proteomes" id="UP000190188"/>
    </source>
</evidence>
<dbReference type="Proteomes" id="UP000190188">
    <property type="component" value="Unassembled WGS sequence"/>
</dbReference>